<reference evidence="2" key="1">
    <citation type="submission" date="2023-07" db="EMBL/GenBank/DDBJ databases">
        <title>Description of novel Chryseobacterium sp. strain C-2.</title>
        <authorList>
            <person name="Saticioglu I.B."/>
        </authorList>
    </citation>
    <scope>NUCLEOTIDE SEQUENCE [LARGE SCALE GENOMIC DNA]</scope>
    <source>
        <strain evidence="2">C-2</strain>
    </source>
</reference>
<proteinExistence type="predicted"/>
<comment type="caution">
    <text evidence="1">The sequence shown here is derived from an EMBL/GenBank/DDBJ whole genome shotgun (WGS) entry which is preliminary data.</text>
</comment>
<keyword evidence="2" id="KW-1185">Reference proteome</keyword>
<gene>
    <name evidence="1" type="ORF">IEW27_19555</name>
</gene>
<evidence type="ECO:0000313" key="1">
    <source>
        <dbReference type="EMBL" id="MBD3906785.1"/>
    </source>
</evidence>
<dbReference type="EMBL" id="JACXXP010000041">
    <property type="protein sequence ID" value="MBD3906785.1"/>
    <property type="molecule type" value="Genomic_DNA"/>
</dbReference>
<accession>A0ABR8ME69</accession>
<evidence type="ECO:0000313" key="2">
    <source>
        <dbReference type="Proteomes" id="UP000603715"/>
    </source>
</evidence>
<protein>
    <submittedName>
        <fullName evidence="1">Uncharacterized protein</fullName>
    </submittedName>
</protein>
<dbReference type="RefSeq" id="WP_191181162.1">
    <property type="nucleotide sequence ID" value="NZ_JACXXP010000041.1"/>
</dbReference>
<sequence length="127" mass="14815">MVSEKSDSLNSKTTIEAKTPQKTFSWLGNYSCNFLRMKDESADPRGWGMIRIKIKTDSAKFSLDTYIENFEKELMVVNQNEKEMILSLKNKKDSTFVITKNNNKYFLKSNFINETVGETETYELKKE</sequence>
<dbReference type="Proteomes" id="UP000603715">
    <property type="component" value="Unassembled WGS sequence"/>
</dbReference>
<organism evidence="1 2">
    <name type="scientific">Chryseobacterium muglaense</name>
    <dbReference type="NCBI Taxonomy" id="2893752"/>
    <lineage>
        <taxon>Bacteria</taxon>
        <taxon>Pseudomonadati</taxon>
        <taxon>Bacteroidota</taxon>
        <taxon>Flavobacteriia</taxon>
        <taxon>Flavobacteriales</taxon>
        <taxon>Weeksellaceae</taxon>
        <taxon>Chryseobacterium group</taxon>
        <taxon>Chryseobacterium</taxon>
    </lineage>
</organism>
<name>A0ABR8ME69_9FLAO</name>